<protein>
    <submittedName>
        <fullName evidence="7">Uncharacterized protein</fullName>
    </submittedName>
</protein>
<evidence type="ECO:0000256" key="4">
    <source>
        <dbReference type="ARBA" id="ARBA00023136"/>
    </source>
</evidence>
<dbReference type="InterPro" id="IPR004031">
    <property type="entry name" value="PMP22/EMP/MP20/Claudin"/>
</dbReference>
<feature type="transmembrane region" description="Helical" evidence="6">
    <location>
        <begin position="12"/>
        <end position="37"/>
    </location>
</feature>
<evidence type="ECO:0000256" key="1">
    <source>
        <dbReference type="ARBA" id="ARBA00004141"/>
    </source>
</evidence>
<reference evidence="7" key="2">
    <citation type="journal article" date="2021" name="Genome Biol. Evol.">
        <title>Developing a high-quality reference genome for a parasitic bivalve with doubly uniparental inheritance (Bivalvia: Unionida).</title>
        <authorList>
            <person name="Smith C.H."/>
        </authorList>
    </citation>
    <scope>NUCLEOTIDE SEQUENCE</scope>
    <source>
        <strain evidence="7">CHS0354</strain>
        <tissue evidence="7">Mantle</tissue>
    </source>
</reference>
<name>A0AAE0VZX2_9BIVA</name>
<dbReference type="Proteomes" id="UP001195483">
    <property type="component" value="Unassembled WGS sequence"/>
</dbReference>
<feature type="transmembrane region" description="Helical" evidence="6">
    <location>
        <begin position="133"/>
        <end position="158"/>
    </location>
</feature>
<evidence type="ECO:0000313" key="8">
    <source>
        <dbReference type="Proteomes" id="UP001195483"/>
    </source>
</evidence>
<evidence type="ECO:0000256" key="6">
    <source>
        <dbReference type="SAM" id="Phobius"/>
    </source>
</evidence>
<feature type="transmembrane region" description="Helical" evidence="6">
    <location>
        <begin position="178"/>
        <end position="199"/>
    </location>
</feature>
<organism evidence="7 8">
    <name type="scientific">Potamilus streckersoni</name>
    <dbReference type="NCBI Taxonomy" id="2493646"/>
    <lineage>
        <taxon>Eukaryota</taxon>
        <taxon>Metazoa</taxon>
        <taxon>Spiralia</taxon>
        <taxon>Lophotrochozoa</taxon>
        <taxon>Mollusca</taxon>
        <taxon>Bivalvia</taxon>
        <taxon>Autobranchia</taxon>
        <taxon>Heteroconchia</taxon>
        <taxon>Palaeoheterodonta</taxon>
        <taxon>Unionida</taxon>
        <taxon>Unionoidea</taxon>
        <taxon>Unionidae</taxon>
        <taxon>Ambleminae</taxon>
        <taxon>Lampsilini</taxon>
        <taxon>Potamilus</taxon>
    </lineage>
</organism>
<keyword evidence="2 6" id="KW-0812">Transmembrane</keyword>
<dbReference type="EMBL" id="JAEAOA010002173">
    <property type="protein sequence ID" value="KAK3596356.1"/>
    <property type="molecule type" value="Genomic_DNA"/>
</dbReference>
<feature type="transmembrane region" description="Helical" evidence="6">
    <location>
        <begin position="100"/>
        <end position="121"/>
    </location>
</feature>
<dbReference type="Pfam" id="PF13903">
    <property type="entry name" value="Claudin_2"/>
    <property type="match status" value="1"/>
</dbReference>
<evidence type="ECO:0000313" key="7">
    <source>
        <dbReference type="EMBL" id="KAK3596356.1"/>
    </source>
</evidence>
<accession>A0AAE0VZX2</accession>
<evidence type="ECO:0000256" key="2">
    <source>
        <dbReference type="ARBA" id="ARBA00022692"/>
    </source>
</evidence>
<dbReference type="PANTHER" id="PTHR21284">
    <property type="entry name" value="EG:80H7.2 PROTEIN"/>
    <property type="match status" value="1"/>
</dbReference>
<sequence length="245" mass="27872">MALGKVSPGMRLFWAAFAASILGTLAQLIAFVSPYWYQSWRRVHSPLANVGLWHICLSGYVKPRDPTMQSYVGCWWIHSSFFRDVADFIMPPWFRACQALGIFEVLCNLALLLLLVMYIASESTRRKFYADRHVLMFIINSVISFASALFVFIVSLVFAEMARQENYFPRPWMNYLSWSYGFNVLSGFFMAFAGICLFIKSMILKDKLFEEPSSEIEKELPMTPYQGTGTESVGGTGSKVGESFV</sequence>
<comment type="subcellular location">
    <subcellularLocation>
        <location evidence="1">Membrane</location>
        <topology evidence="1">Multi-pass membrane protein</topology>
    </subcellularLocation>
</comment>
<dbReference type="GO" id="GO:0016020">
    <property type="term" value="C:membrane"/>
    <property type="evidence" value="ECO:0007669"/>
    <property type="project" value="UniProtKB-SubCell"/>
</dbReference>
<comment type="caution">
    <text evidence="7">The sequence shown here is derived from an EMBL/GenBank/DDBJ whole genome shotgun (WGS) entry which is preliminary data.</text>
</comment>
<dbReference type="AlphaFoldDB" id="A0AAE0VZX2"/>
<dbReference type="PANTHER" id="PTHR21284:SF12">
    <property type="entry name" value="EG:80H7.2 PROTEIN"/>
    <property type="match status" value="1"/>
</dbReference>
<proteinExistence type="predicted"/>
<keyword evidence="8" id="KW-1185">Reference proteome</keyword>
<dbReference type="Gene3D" id="1.20.140.150">
    <property type="match status" value="1"/>
</dbReference>
<reference evidence="7" key="1">
    <citation type="journal article" date="2021" name="Genome Biol. Evol.">
        <title>A High-Quality Reference Genome for a Parasitic Bivalve with Doubly Uniparental Inheritance (Bivalvia: Unionida).</title>
        <authorList>
            <person name="Smith C.H."/>
        </authorList>
    </citation>
    <scope>NUCLEOTIDE SEQUENCE</scope>
    <source>
        <strain evidence="7">CHS0354</strain>
    </source>
</reference>
<evidence type="ECO:0000256" key="3">
    <source>
        <dbReference type="ARBA" id="ARBA00022989"/>
    </source>
</evidence>
<feature type="region of interest" description="Disordered" evidence="5">
    <location>
        <begin position="226"/>
        <end position="245"/>
    </location>
</feature>
<reference evidence="7" key="3">
    <citation type="submission" date="2023-05" db="EMBL/GenBank/DDBJ databases">
        <authorList>
            <person name="Smith C.H."/>
        </authorList>
    </citation>
    <scope>NUCLEOTIDE SEQUENCE</scope>
    <source>
        <strain evidence="7">CHS0354</strain>
        <tissue evidence="7">Mantle</tissue>
    </source>
</reference>
<keyword evidence="4 6" id="KW-0472">Membrane</keyword>
<gene>
    <name evidence="7" type="ORF">CHS0354_037073</name>
</gene>
<evidence type="ECO:0000256" key="5">
    <source>
        <dbReference type="SAM" id="MobiDB-lite"/>
    </source>
</evidence>
<keyword evidence="3 6" id="KW-1133">Transmembrane helix</keyword>